<evidence type="ECO:0000256" key="2">
    <source>
        <dbReference type="ARBA" id="ARBA00007520"/>
    </source>
</evidence>
<proteinExistence type="inferred from homology"/>
<dbReference type="PROSITE" id="PS50850">
    <property type="entry name" value="MFS"/>
    <property type="match status" value="1"/>
</dbReference>
<keyword evidence="3" id="KW-0813">Transport</keyword>
<keyword evidence="4" id="KW-1003">Cell membrane</keyword>
<dbReference type="AlphaFoldDB" id="A0A5C5BBF2"/>
<feature type="transmembrane region" description="Helical" evidence="9">
    <location>
        <begin position="379"/>
        <end position="401"/>
    </location>
</feature>
<keyword evidence="7 9" id="KW-0472">Membrane</keyword>
<keyword evidence="6 9" id="KW-1133">Transmembrane helix</keyword>
<dbReference type="GO" id="GO:0022857">
    <property type="term" value="F:transmembrane transporter activity"/>
    <property type="evidence" value="ECO:0007669"/>
    <property type="project" value="InterPro"/>
</dbReference>
<keyword evidence="5 9" id="KW-0812">Transmembrane</keyword>
<feature type="region of interest" description="Disordered" evidence="8">
    <location>
        <begin position="575"/>
        <end position="594"/>
    </location>
</feature>
<feature type="transmembrane region" description="Helical" evidence="9">
    <location>
        <begin position="68"/>
        <end position="87"/>
    </location>
</feature>
<feature type="transmembrane region" description="Helical" evidence="9">
    <location>
        <begin position="157"/>
        <end position="175"/>
    </location>
</feature>
<feature type="transmembrane region" description="Helical" evidence="9">
    <location>
        <begin position="324"/>
        <end position="347"/>
    </location>
</feature>
<feature type="transmembrane region" description="Helical" evidence="9">
    <location>
        <begin position="422"/>
        <end position="444"/>
    </location>
</feature>
<feature type="transmembrane region" description="Helical" evidence="9">
    <location>
        <begin position="252"/>
        <end position="269"/>
    </location>
</feature>
<dbReference type="SUPFAM" id="SSF103473">
    <property type="entry name" value="MFS general substrate transporter"/>
    <property type="match status" value="1"/>
</dbReference>
<dbReference type="Pfam" id="PF07690">
    <property type="entry name" value="MFS_1"/>
    <property type="match status" value="1"/>
</dbReference>
<dbReference type="Gene3D" id="1.20.1250.20">
    <property type="entry name" value="MFS general substrate transporter like domains"/>
    <property type="match status" value="1"/>
</dbReference>
<feature type="transmembrane region" description="Helical" evidence="9">
    <location>
        <begin position="124"/>
        <end position="145"/>
    </location>
</feature>
<feature type="domain" description="Major facilitator superfamily (MFS) profile" evidence="10">
    <location>
        <begin position="33"/>
        <end position="519"/>
    </location>
</feature>
<evidence type="ECO:0000256" key="3">
    <source>
        <dbReference type="ARBA" id="ARBA00022448"/>
    </source>
</evidence>
<feature type="transmembrane region" description="Helical" evidence="9">
    <location>
        <begin position="219"/>
        <end position="240"/>
    </location>
</feature>
<evidence type="ECO:0000256" key="9">
    <source>
        <dbReference type="SAM" id="Phobius"/>
    </source>
</evidence>
<evidence type="ECO:0000256" key="6">
    <source>
        <dbReference type="ARBA" id="ARBA00022989"/>
    </source>
</evidence>
<dbReference type="CDD" id="cd17502">
    <property type="entry name" value="MFS_Azr1_MDR_like"/>
    <property type="match status" value="1"/>
</dbReference>
<evidence type="ECO:0000313" key="12">
    <source>
        <dbReference type="Proteomes" id="UP000313849"/>
    </source>
</evidence>
<dbReference type="InterPro" id="IPR011701">
    <property type="entry name" value="MFS"/>
</dbReference>
<evidence type="ECO:0000256" key="4">
    <source>
        <dbReference type="ARBA" id="ARBA00022475"/>
    </source>
</evidence>
<comment type="subcellular location">
    <subcellularLocation>
        <location evidence="1">Cell membrane</location>
        <topology evidence="1">Multi-pass membrane protein</topology>
    </subcellularLocation>
</comment>
<evidence type="ECO:0000256" key="7">
    <source>
        <dbReference type="ARBA" id="ARBA00023136"/>
    </source>
</evidence>
<comment type="caution">
    <text evidence="11">The sequence shown here is derived from an EMBL/GenBank/DDBJ whole genome shotgun (WGS) entry which is preliminary data.</text>
</comment>
<dbReference type="InterPro" id="IPR020846">
    <property type="entry name" value="MFS_dom"/>
</dbReference>
<dbReference type="GO" id="GO:0005886">
    <property type="term" value="C:plasma membrane"/>
    <property type="evidence" value="ECO:0007669"/>
    <property type="project" value="UniProtKB-SubCell"/>
</dbReference>
<dbReference type="RefSeq" id="WP_139987336.1">
    <property type="nucleotide sequence ID" value="NZ_VENP01000048.1"/>
</dbReference>
<gene>
    <name evidence="11" type="ORF">FH969_11570</name>
</gene>
<comment type="similarity">
    <text evidence="2">Belongs to the major facilitator superfamily. TCR/Tet family.</text>
</comment>
<dbReference type="OrthoDB" id="7375466at2"/>
<feature type="transmembrane region" description="Helical" evidence="9">
    <location>
        <begin position="354"/>
        <end position="373"/>
    </location>
</feature>
<evidence type="ECO:0000313" key="11">
    <source>
        <dbReference type="EMBL" id="TNU73382.1"/>
    </source>
</evidence>
<dbReference type="Gene3D" id="1.20.1720.10">
    <property type="entry name" value="Multidrug resistance protein D"/>
    <property type="match status" value="1"/>
</dbReference>
<dbReference type="PANTHER" id="PTHR23501">
    <property type="entry name" value="MAJOR FACILITATOR SUPERFAMILY"/>
    <property type="match status" value="1"/>
</dbReference>
<evidence type="ECO:0000256" key="5">
    <source>
        <dbReference type="ARBA" id="ARBA00022692"/>
    </source>
</evidence>
<dbReference type="PRINTS" id="PR01036">
    <property type="entry name" value="TCRTETB"/>
</dbReference>
<dbReference type="InterPro" id="IPR036259">
    <property type="entry name" value="MFS_trans_sf"/>
</dbReference>
<keyword evidence="12" id="KW-1185">Reference proteome</keyword>
<feature type="transmembrane region" description="Helical" evidence="9">
    <location>
        <begin position="290"/>
        <end position="312"/>
    </location>
</feature>
<evidence type="ECO:0000256" key="8">
    <source>
        <dbReference type="SAM" id="MobiDB-lite"/>
    </source>
</evidence>
<sequence>MSSTTELDRRSAGAGVRAEELNEAPRTQGVLPVMIALMMAMFVSMLASTVVGSSLPVIVADLGGTQSAYTWVVTATLLATTVSTPVWGKIADRANRKMLIMLALTIFVLASAVAGFSHNTEMLITMRVFQGLGAGGLAALSQIVMADIVSPRERGRFAGLFGAAMAVGTVGGPLLGGFLTDTLSWRWNFYIAIPFAIAALALLQRNLHLPPRERVKTSIDYLGIVLISAGVSLILLWVTFAGSEFEWSSWDSYAMAGGAALLLAVAVWWELRVEDPLLPLTMFKNRTFTLSVIASLATGVAMFATSVFLAQYMQLARGATPMEAGVLTIPMMAGLLLTSTVVGTLVSKRGRWKGFVVAGAVLMIIGQLLLSRLHYDTTYWIVAVSMAVLGAGVGMLMQNLVVVTQNSVETRHLGVATSAITFFRSLGGTIGVSVMGSILGTFVATEMRNSIATLPAEQQAAAAQALGSGTIPKMAELPEAIRVIVESAYGLGIAHVFLAVVPMAVISLIAVLFLPNRPLGVKNGIELAKAESGRNAGHAAGGSGATSDTDAESDAEREELQRLEEIEDLAIEAASAVGALPPVGSSRRGDGPSR</sequence>
<dbReference type="Proteomes" id="UP000313849">
    <property type="component" value="Unassembled WGS sequence"/>
</dbReference>
<dbReference type="PANTHER" id="PTHR23501:SF197">
    <property type="entry name" value="COMD"/>
    <property type="match status" value="1"/>
</dbReference>
<feature type="transmembrane region" description="Helical" evidence="9">
    <location>
        <begin position="492"/>
        <end position="514"/>
    </location>
</feature>
<feature type="transmembrane region" description="Helical" evidence="9">
    <location>
        <begin position="187"/>
        <end position="207"/>
    </location>
</feature>
<feature type="transmembrane region" description="Helical" evidence="9">
    <location>
        <begin position="99"/>
        <end position="118"/>
    </location>
</feature>
<dbReference type="InterPro" id="IPR004638">
    <property type="entry name" value="EmrB-like"/>
</dbReference>
<dbReference type="NCBIfam" id="TIGR00711">
    <property type="entry name" value="efflux_EmrB"/>
    <property type="match status" value="1"/>
</dbReference>
<organism evidence="11 12">
    <name type="scientific">Miniimonas arenae</name>
    <dbReference type="NCBI Taxonomy" id="676201"/>
    <lineage>
        <taxon>Bacteria</taxon>
        <taxon>Bacillati</taxon>
        <taxon>Actinomycetota</taxon>
        <taxon>Actinomycetes</taxon>
        <taxon>Micrococcales</taxon>
        <taxon>Beutenbergiaceae</taxon>
        <taxon>Miniimonas</taxon>
    </lineage>
</organism>
<feature type="transmembrane region" description="Helical" evidence="9">
    <location>
        <begin position="29"/>
        <end position="48"/>
    </location>
</feature>
<accession>A0A5C5BBF2</accession>
<dbReference type="FunFam" id="1.20.1720.10:FF:000004">
    <property type="entry name" value="EmrB/QacA family drug resistance transporter"/>
    <property type="match status" value="1"/>
</dbReference>
<evidence type="ECO:0000259" key="10">
    <source>
        <dbReference type="PROSITE" id="PS50850"/>
    </source>
</evidence>
<reference evidence="11 12" key="1">
    <citation type="submission" date="2019-06" db="EMBL/GenBank/DDBJ databases">
        <title>Draft genome sequence of Miniimonas arenae KCTC 19750T isolated from sea sand.</title>
        <authorList>
            <person name="Park S.-J."/>
        </authorList>
    </citation>
    <scope>NUCLEOTIDE SEQUENCE [LARGE SCALE GENOMIC DNA]</scope>
    <source>
        <strain evidence="11 12">KCTC 19750</strain>
    </source>
</reference>
<evidence type="ECO:0000256" key="1">
    <source>
        <dbReference type="ARBA" id="ARBA00004651"/>
    </source>
</evidence>
<name>A0A5C5BBF2_9MICO</name>
<protein>
    <submittedName>
        <fullName evidence="11">MFS transporter</fullName>
    </submittedName>
</protein>
<feature type="region of interest" description="Disordered" evidence="8">
    <location>
        <begin position="533"/>
        <end position="562"/>
    </location>
</feature>
<dbReference type="EMBL" id="VENP01000048">
    <property type="protein sequence ID" value="TNU73382.1"/>
    <property type="molecule type" value="Genomic_DNA"/>
</dbReference>